<name>A0A1Q9EN65_SYMMI</name>
<dbReference type="AlphaFoldDB" id="A0A1Q9EN65"/>
<proteinExistence type="predicted"/>
<accession>A0A1Q9EN65</accession>
<dbReference type="EMBL" id="LSRX01000109">
    <property type="protein sequence ID" value="OLQ08828.1"/>
    <property type="molecule type" value="Genomic_DNA"/>
</dbReference>
<reference evidence="2 3" key="1">
    <citation type="submission" date="2016-02" db="EMBL/GenBank/DDBJ databases">
        <title>Genome analysis of coral dinoflagellate symbionts highlights evolutionary adaptations to a symbiotic lifestyle.</title>
        <authorList>
            <person name="Aranda M."/>
            <person name="Li Y."/>
            <person name="Liew Y.J."/>
            <person name="Baumgarten S."/>
            <person name="Simakov O."/>
            <person name="Wilson M."/>
            <person name="Piel J."/>
            <person name="Ashoor H."/>
            <person name="Bougouffa S."/>
            <person name="Bajic V.B."/>
            <person name="Ryu T."/>
            <person name="Ravasi T."/>
            <person name="Bayer T."/>
            <person name="Micklem G."/>
            <person name="Kim H."/>
            <person name="Bhak J."/>
            <person name="Lajeunesse T.C."/>
            <person name="Voolstra C.R."/>
        </authorList>
    </citation>
    <scope>NUCLEOTIDE SEQUENCE [LARGE SCALE GENOMIC DNA]</scope>
    <source>
        <strain evidence="2 3">CCMP2467</strain>
    </source>
</reference>
<gene>
    <name evidence="2" type="ORF">AK812_SmicGene7638</name>
</gene>
<feature type="region of interest" description="Disordered" evidence="1">
    <location>
        <begin position="1"/>
        <end position="102"/>
    </location>
</feature>
<sequence length="102" mass="10731">MVGGKPEEEITPGETVTREIVGPAGEKEIEVVKEEEGGKEEVEEVKEETPEEAKQMKENGGQIVSPPPAPSPEVQEAEAEMGGDGGYYGPGGPVGCLAKEEH</sequence>
<feature type="compositionally biased region" description="Gly residues" evidence="1">
    <location>
        <begin position="82"/>
        <end position="94"/>
    </location>
</feature>
<evidence type="ECO:0000313" key="2">
    <source>
        <dbReference type="EMBL" id="OLQ08828.1"/>
    </source>
</evidence>
<dbReference type="Proteomes" id="UP000186817">
    <property type="component" value="Unassembled WGS sequence"/>
</dbReference>
<comment type="caution">
    <text evidence="2">The sequence shown here is derived from an EMBL/GenBank/DDBJ whole genome shotgun (WGS) entry which is preliminary data.</text>
</comment>
<feature type="compositionally biased region" description="Basic and acidic residues" evidence="1">
    <location>
        <begin position="47"/>
        <end position="57"/>
    </location>
</feature>
<protein>
    <submittedName>
        <fullName evidence="2">Uncharacterized protein</fullName>
    </submittedName>
</protein>
<organism evidence="2 3">
    <name type="scientific">Symbiodinium microadriaticum</name>
    <name type="common">Dinoflagellate</name>
    <name type="synonym">Zooxanthella microadriatica</name>
    <dbReference type="NCBI Taxonomy" id="2951"/>
    <lineage>
        <taxon>Eukaryota</taxon>
        <taxon>Sar</taxon>
        <taxon>Alveolata</taxon>
        <taxon>Dinophyceae</taxon>
        <taxon>Suessiales</taxon>
        <taxon>Symbiodiniaceae</taxon>
        <taxon>Symbiodinium</taxon>
    </lineage>
</organism>
<feature type="compositionally biased region" description="Basic and acidic residues" evidence="1">
    <location>
        <begin position="25"/>
        <end position="40"/>
    </location>
</feature>
<evidence type="ECO:0000313" key="3">
    <source>
        <dbReference type="Proteomes" id="UP000186817"/>
    </source>
</evidence>
<keyword evidence="3" id="KW-1185">Reference proteome</keyword>
<evidence type="ECO:0000256" key="1">
    <source>
        <dbReference type="SAM" id="MobiDB-lite"/>
    </source>
</evidence>